<feature type="transmembrane region" description="Helical" evidence="7">
    <location>
        <begin position="6"/>
        <end position="23"/>
    </location>
</feature>
<dbReference type="PANTHER" id="PTHR34583">
    <property type="entry name" value="ANTIPORTER SUBUNIT MNHC2-RELATED"/>
    <property type="match status" value="1"/>
</dbReference>
<keyword evidence="6 7" id="KW-0472">Membrane</keyword>
<evidence type="ECO:0000256" key="5">
    <source>
        <dbReference type="ARBA" id="ARBA00022989"/>
    </source>
</evidence>
<keyword evidence="5 7" id="KW-1133">Transmembrane helix</keyword>
<feature type="transmembrane region" description="Helical" evidence="7">
    <location>
        <begin position="72"/>
        <end position="96"/>
    </location>
</feature>
<organism evidence="8 9">
    <name type="scientific">Dyella jejuensis</name>
    <dbReference type="NCBI Taxonomy" id="1432009"/>
    <lineage>
        <taxon>Bacteria</taxon>
        <taxon>Pseudomonadati</taxon>
        <taxon>Pseudomonadota</taxon>
        <taxon>Gammaproteobacteria</taxon>
        <taxon>Lysobacterales</taxon>
        <taxon>Rhodanobacteraceae</taxon>
        <taxon>Dyella</taxon>
    </lineage>
</organism>
<keyword evidence="4 7" id="KW-0812">Transmembrane</keyword>
<evidence type="ECO:0000313" key="8">
    <source>
        <dbReference type="EMBL" id="MFK2900645.1"/>
    </source>
</evidence>
<evidence type="ECO:0000256" key="7">
    <source>
        <dbReference type="SAM" id="Phobius"/>
    </source>
</evidence>
<dbReference type="Pfam" id="PF00420">
    <property type="entry name" value="Oxidored_q2"/>
    <property type="match status" value="1"/>
</dbReference>
<proteinExistence type="inferred from homology"/>
<evidence type="ECO:0000313" key="9">
    <source>
        <dbReference type="Proteomes" id="UP001620461"/>
    </source>
</evidence>
<dbReference type="InterPro" id="IPR039428">
    <property type="entry name" value="NUOK/Mnh_C1-like"/>
</dbReference>
<gene>
    <name evidence="8" type="ORF">ISP15_09880</name>
</gene>
<dbReference type="InterPro" id="IPR050601">
    <property type="entry name" value="CPA3_antiporter_subunitC"/>
</dbReference>
<keyword evidence="9" id="KW-1185">Reference proteome</keyword>
<dbReference type="EMBL" id="JADIKJ010000010">
    <property type="protein sequence ID" value="MFK2900645.1"/>
    <property type="molecule type" value="Genomic_DNA"/>
</dbReference>
<dbReference type="PANTHER" id="PTHR34583:SF2">
    <property type="entry name" value="ANTIPORTER SUBUNIT MNHC2-RELATED"/>
    <property type="match status" value="1"/>
</dbReference>
<comment type="similarity">
    <text evidence="2">Belongs to the CPA3 antiporters (TC 2.A.63) subunit C family.</text>
</comment>
<evidence type="ECO:0000256" key="1">
    <source>
        <dbReference type="ARBA" id="ARBA00004651"/>
    </source>
</evidence>
<evidence type="ECO:0000256" key="2">
    <source>
        <dbReference type="ARBA" id="ARBA00010388"/>
    </source>
</evidence>
<evidence type="ECO:0000256" key="4">
    <source>
        <dbReference type="ARBA" id="ARBA00022692"/>
    </source>
</evidence>
<protein>
    <submittedName>
        <fullName evidence="8">NADH-quinone oxidoreductase subunit K</fullName>
    </submittedName>
</protein>
<name>A0ABW8JHT9_9GAMM</name>
<sequence>MITLLPWLAAAWLMAVGIYGIVTSRHFVHLIGCLSVVQSGTYVLLLAIGFVWHAGPPIFYDHPPGTPAVDPVMQALVLTDVVVGAALTALLLALALQLHKRRHTLDPEELEPIP</sequence>
<reference evidence="8 9" key="1">
    <citation type="submission" date="2020-10" db="EMBL/GenBank/DDBJ databases">
        <title>Phylogeny of dyella-like bacteria.</title>
        <authorList>
            <person name="Fu J."/>
        </authorList>
    </citation>
    <scope>NUCLEOTIDE SEQUENCE [LARGE SCALE GENOMIC DNA]</scope>
    <source>
        <strain evidence="8 9">JP1</strain>
    </source>
</reference>
<comment type="subcellular location">
    <subcellularLocation>
        <location evidence="1">Cell membrane</location>
        <topology evidence="1">Multi-pass membrane protein</topology>
    </subcellularLocation>
</comment>
<dbReference type="Gene3D" id="1.10.287.3510">
    <property type="match status" value="1"/>
</dbReference>
<feature type="transmembrane region" description="Helical" evidence="7">
    <location>
        <begin position="30"/>
        <end position="52"/>
    </location>
</feature>
<accession>A0ABW8JHT9</accession>
<evidence type="ECO:0000256" key="3">
    <source>
        <dbReference type="ARBA" id="ARBA00022475"/>
    </source>
</evidence>
<keyword evidence="3" id="KW-1003">Cell membrane</keyword>
<comment type="caution">
    <text evidence="8">The sequence shown here is derived from an EMBL/GenBank/DDBJ whole genome shotgun (WGS) entry which is preliminary data.</text>
</comment>
<evidence type="ECO:0000256" key="6">
    <source>
        <dbReference type="ARBA" id="ARBA00023136"/>
    </source>
</evidence>
<dbReference type="Proteomes" id="UP001620461">
    <property type="component" value="Unassembled WGS sequence"/>
</dbReference>